<name>A0A8S1AVG9_ARCPL</name>
<evidence type="ECO:0000256" key="1">
    <source>
        <dbReference type="SAM" id="Phobius"/>
    </source>
</evidence>
<proteinExistence type="predicted"/>
<comment type="caution">
    <text evidence="2">The sequence shown here is derived from an EMBL/GenBank/DDBJ whole genome shotgun (WGS) entry which is preliminary data.</text>
</comment>
<sequence>MLTDRFKYDPTVIVGATLVFGLPLTLLFPSFSVWDVVPKVRVERLHFIEQDLTWSQSNTTLVTILALFFCLFLEMRKRKLDAMVDKVLMLSQAADATMEVEQSRQAAAVRVCLQLLDASTEHYENLVVLRDELRKRDKLNFQAPPVIELSSSVM</sequence>
<organism evidence="2 3">
    <name type="scientific">Arctia plantaginis</name>
    <name type="common">Wood tiger moth</name>
    <name type="synonym">Phalaena plantaginis</name>
    <dbReference type="NCBI Taxonomy" id="874455"/>
    <lineage>
        <taxon>Eukaryota</taxon>
        <taxon>Metazoa</taxon>
        <taxon>Ecdysozoa</taxon>
        <taxon>Arthropoda</taxon>
        <taxon>Hexapoda</taxon>
        <taxon>Insecta</taxon>
        <taxon>Pterygota</taxon>
        <taxon>Neoptera</taxon>
        <taxon>Endopterygota</taxon>
        <taxon>Lepidoptera</taxon>
        <taxon>Glossata</taxon>
        <taxon>Ditrysia</taxon>
        <taxon>Noctuoidea</taxon>
        <taxon>Erebidae</taxon>
        <taxon>Arctiinae</taxon>
        <taxon>Arctia</taxon>
    </lineage>
</organism>
<gene>
    <name evidence="2" type="ORF">APLA_LOCUS12592</name>
</gene>
<protein>
    <submittedName>
        <fullName evidence="2">Uncharacterized protein</fullName>
    </submittedName>
</protein>
<dbReference type="AlphaFoldDB" id="A0A8S1AVG9"/>
<feature type="transmembrane region" description="Helical" evidence="1">
    <location>
        <begin position="54"/>
        <end position="73"/>
    </location>
</feature>
<keyword evidence="3" id="KW-1185">Reference proteome</keyword>
<dbReference type="Proteomes" id="UP000494106">
    <property type="component" value="Unassembled WGS sequence"/>
</dbReference>
<accession>A0A8S1AVG9</accession>
<dbReference type="EMBL" id="CADEBC010000540">
    <property type="protein sequence ID" value="CAB3250204.1"/>
    <property type="molecule type" value="Genomic_DNA"/>
</dbReference>
<evidence type="ECO:0000313" key="3">
    <source>
        <dbReference type="Proteomes" id="UP000494106"/>
    </source>
</evidence>
<keyword evidence="1" id="KW-0472">Membrane</keyword>
<dbReference type="OrthoDB" id="7253567at2759"/>
<feature type="transmembrane region" description="Helical" evidence="1">
    <location>
        <begin position="12"/>
        <end position="34"/>
    </location>
</feature>
<evidence type="ECO:0000313" key="2">
    <source>
        <dbReference type="EMBL" id="CAB3250204.1"/>
    </source>
</evidence>
<keyword evidence="1" id="KW-1133">Transmembrane helix</keyword>
<reference evidence="2 3" key="1">
    <citation type="submission" date="2020-04" db="EMBL/GenBank/DDBJ databases">
        <authorList>
            <person name="Wallbank WR R."/>
            <person name="Pardo Diaz C."/>
            <person name="Kozak K."/>
            <person name="Martin S."/>
            <person name="Jiggins C."/>
            <person name="Moest M."/>
            <person name="Warren A I."/>
            <person name="Byers J.R.P. K."/>
            <person name="Montejo-Kovacevich G."/>
            <person name="Yen C E."/>
        </authorList>
    </citation>
    <scope>NUCLEOTIDE SEQUENCE [LARGE SCALE GENOMIC DNA]</scope>
</reference>
<keyword evidence="1" id="KW-0812">Transmembrane</keyword>